<evidence type="ECO:0000259" key="12">
    <source>
        <dbReference type="Pfam" id="PF00849"/>
    </source>
</evidence>
<feature type="domain" description="Pseudouridine synthase RsuA/RluA-like" evidence="12">
    <location>
        <begin position="22"/>
        <end position="184"/>
    </location>
</feature>
<evidence type="ECO:0000256" key="4">
    <source>
        <dbReference type="ARBA" id="ARBA00023235"/>
    </source>
</evidence>
<comment type="similarity">
    <text evidence="2">Belongs to the pseudouridine synthase RluA family.</text>
</comment>
<dbReference type="EC" id="5.4.99.43" evidence="7"/>
<evidence type="ECO:0000256" key="6">
    <source>
        <dbReference type="ARBA" id="ARBA00037513"/>
    </source>
</evidence>
<dbReference type="OrthoDB" id="428658at2759"/>
<dbReference type="PANTHER" id="PTHR21600:SF81">
    <property type="entry name" value="21S RRNA PSEUDOURIDINE(2819) SYNTHASE"/>
    <property type="match status" value="1"/>
</dbReference>
<evidence type="ECO:0000256" key="10">
    <source>
        <dbReference type="ARBA" id="ARBA00041978"/>
    </source>
</evidence>
<accession>A0A0C9UYG4</accession>
<dbReference type="CDD" id="cd02869">
    <property type="entry name" value="PseudoU_synth_RluA_like"/>
    <property type="match status" value="1"/>
</dbReference>
<dbReference type="GO" id="GO:0000455">
    <property type="term" value="P:enzyme-directed rRNA pseudouridine synthesis"/>
    <property type="evidence" value="ECO:0007669"/>
    <property type="project" value="TreeGrafter"/>
</dbReference>
<comment type="function">
    <text evidence="6">Pseudouridylate synthase responsible for the pseudouridine-2819 formation in mitochondrial 21S rRNA. May modulate the efficiency or the fidelity of the mitochondrial translation machinery.</text>
</comment>
<evidence type="ECO:0000256" key="1">
    <source>
        <dbReference type="ARBA" id="ARBA00004173"/>
    </source>
</evidence>
<dbReference type="AlphaFoldDB" id="A0A0C9UYG4"/>
<dbReference type="HOGENOM" id="CLU_016902_11_0_1"/>
<dbReference type="InterPro" id="IPR006224">
    <property type="entry name" value="PsdUridine_synth_RluA-like_CS"/>
</dbReference>
<reference evidence="13 14" key="1">
    <citation type="submission" date="2014-06" db="EMBL/GenBank/DDBJ databases">
        <title>Evolutionary Origins and Diversification of the Mycorrhizal Mutualists.</title>
        <authorList>
            <consortium name="DOE Joint Genome Institute"/>
            <consortium name="Mycorrhizal Genomics Consortium"/>
            <person name="Kohler A."/>
            <person name="Kuo A."/>
            <person name="Nagy L.G."/>
            <person name="Floudas D."/>
            <person name="Copeland A."/>
            <person name="Barry K.W."/>
            <person name="Cichocki N."/>
            <person name="Veneault-Fourrey C."/>
            <person name="LaButti K."/>
            <person name="Lindquist E.A."/>
            <person name="Lipzen A."/>
            <person name="Lundell T."/>
            <person name="Morin E."/>
            <person name="Murat C."/>
            <person name="Riley R."/>
            <person name="Ohm R."/>
            <person name="Sun H."/>
            <person name="Tunlid A."/>
            <person name="Henrissat B."/>
            <person name="Grigoriev I.V."/>
            <person name="Hibbett D.S."/>
            <person name="Martin F."/>
        </authorList>
    </citation>
    <scope>NUCLEOTIDE SEQUENCE [LARGE SCALE GENOMIC DNA]</scope>
    <source>
        <strain evidence="13 14">SS14</strain>
    </source>
</reference>
<comment type="subcellular location">
    <subcellularLocation>
        <location evidence="1">Mitochondrion</location>
    </subcellularLocation>
</comment>
<dbReference type="PANTHER" id="PTHR21600">
    <property type="entry name" value="MITOCHONDRIAL RNA PSEUDOURIDINE SYNTHASE"/>
    <property type="match status" value="1"/>
</dbReference>
<protein>
    <recommendedName>
        <fullName evidence="8">21S rRNA pseudouridine(2819) synthase</fullName>
        <ecNumber evidence="7">5.4.99.43</ecNumber>
    </recommendedName>
    <alternativeName>
        <fullName evidence="10">Pseudouridine synthase 5</fullName>
    </alternativeName>
    <alternativeName>
        <fullName evidence="9">Pseudouridylate synthase PUS5</fullName>
    </alternativeName>
    <alternativeName>
        <fullName evidence="11">Uracil hydrolyase PUS5</fullName>
    </alternativeName>
</protein>
<dbReference type="InterPro" id="IPR020103">
    <property type="entry name" value="PsdUridine_synth_cat_dom_sf"/>
</dbReference>
<keyword evidence="14" id="KW-1185">Reference proteome</keyword>
<dbReference type="InterPro" id="IPR050188">
    <property type="entry name" value="RluA_PseudoU_synthase"/>
</dbReference>
<name>A0A0C9UYG4_SPHS4</name>
<dbReference type="Pfam" id="PF00849">
    <property type="entry name" value="PseudoU_synth_2"/>
    <property type="match status" value="1"/>
</dbReference>
<dbReference type="InterPro" id="IPR006145">
    <property type="entry name" value="PsdUridine_synth_RsuA/RluA"/>
</dbReference>
<comment type="catalytic activity">
    <reaction evidence="5">
        <text>uridine(2819) in 21S rRNA = pseudouridine(2819) in 21S rRNA</text>
        <dbReference type="Rhea" id="RHEA:42556"/>
        <dbReference type="Rhea" id="RHEA-COMP:10113"/>
        <dbReference type="Rhea" id="RHEA-COMP:10114"/>
        <dbReference type="ChEBI" id="CHEBI:65314"/>
        <dbReference type="ChEBI" id="CHEBI:65315"/>
        <dbReference type="EC" id="5.4.99.43"/>
    </reaction>
</comment>
<organism evidence="13 14">
    <name type="scientific">Sphaerobolus stellatus (strain SS14)</name>
    <dbReference type="NCBI Taxonomy" id="990650"/>
    <lineage>
        <taxon>Eukaryota</taxon>
        <taxon>Fungi</taxon>
        <taxon>Dikarya</taxon>
        <taxon>Basidiomycota</taxon>
        <taxon>Agaricomycotina</taxon>
        <taxon>Agaricomycetes</taxon>
        <taxon>Phallomycetidae</taxon>
        <taxon>Geastrales</taxon>
        <taxon>Sphaerobolaceae</taxon>
        <taxon>Sphaerobolus</taxon>
    </lineage>
</organism>
<gene>
    <name evidence="13" type="ORF">M422DRAFT_214678</name>
</gene>
<dbReference type="Gene3D" id="3.30.2350.10">
    <property type="entry name" value="Pseudouridine synthase"/>
    <property type="match status" value="1"/>
</dbReference>
<keyword evidence="3" id="KW-0496">Mitochondrion</keyword>
<evidence type="ECO:0000313" key="14">
    <source>
        <dbReference type="Proteomes" id="UP000054279"/>
    </source>
</evidence>
<evidence type="ECO:0000256" key="8">
    <source>
        <dbReference type="ARBA" id="ARBA00040626"/>
    </source>
</evidence>
<dbReference type="GO" id="GO:0005739">
    <property type="term" value="C:mitochondrion"/>
    <property type="evidence" value="ECO:0007669"/>
    <property type="project" value="UniProtKB-SubCell"/>
</dbReference>
<evidence type="ECO:0000256" key="11">
    <source>
        <dbReference type="ARBA" id="ARBA00042700"/>
    </source>
</evidence>
<proteinExistence type="inferred from homology"/>
<dbReference type="PROSITE" id="PS01129">
    <property type="entry name" value="PSI_RLU"/>
    <property type="match status" value="1"/>
</dbReference>
<evidence type="ECO:0000313" key="13">
    <source>
        <dbReference type="EMBL" id="KIJ30190.1"/>
    </source>
</evidence>
<keyword evidence="4" id="KW-0413">Isomerase</keyword>
<evidence type="ECO:0000256" key="7">
    <source>
        <dbReference type="ARBA" id="ARBA00038947"/>
    </source>
</evidence>
<evidence type="ECO:0000256" key="9">
    <source>
        <dbReference type="ARBA" id="ARBA00041561"/>
    </source>
</evidence>
<dbReference type="SUPFAM" id="SSF55120">
    <property type="entry name" value="Pseudouridine synthase"/>
    <property type="match status" value="1"/>
</dbReference>
<evidence type="ECO:0000256" key="5">
    <source>
        <dbReference type="ARBA" id="ARBA00036927"/>
    </source>
</evidence>
<evidence type="ECO:0000256" key="3">
    <source>
        <dbReference type="ARBA" id="ARBA00023128"/>
    </source>
</evidence>
<dbReference type="GO" id="GO:0160143">
    <property type="term" value="F:21S rRNA pseudouridine(2819) synthase activity"/>
    <property type="evidence" value="ECO:0007669"/>
    <property type="project" value="UniProtKB-EC"/>
</dbReference>
<dbReference type="GO" id="GO:0003723">
    <property type="term" value="F:RNA binding"/>
    <property type="evidence" value="ECO:0007669"/>
    <property type="project" value="InterPro"/>
</dbReference>
<dbReference type="EMBL" id="KN837267">
    <property type="protein sequence ID" value="KIJ30190.1"/>
    <property type="molecule type" value="Genomic_DNA"/>
</dbReference>
<sequence>MATTRVLRGKTRQLVQYIDQKVIVISKPPGVISQLQAGTRTQDDASGLLFENSIDKIIDDLTLKLNLDTRPVPVHRLDKATTGALLLGRTPDAVKSFSKQFSSREISKTYLALVRGGRETFKTDQGNIIAKLGLDSHGRTQLQKDGTETSTTWELLASSPLAPISLLRLKLHTGFKHQLRVHLARILGAPILGDSLHSQSKISEKILEVAKIPEDRLFLHSSNISFSRYRKATPRRYTVGVTAPLPKDFVQLCNAFGFKPDPEELHGVVTVNREPAPYNQTDFETWYTHWRSGVNEWHSSKTET</sequence>
<dbReference type="Proteomes" id="UP000054279">
    <property type="component" value="Unassembled WGS sequence"/>
</dbReference>
<evidence type="ECO:0000256" key="2">
    <source>
        <dbReference type="ARBA" id="ARBA00010876"/>
    </source>
</evidence>